<dbReference type="GO" id="GO:0050568">
    <property type="term" value="F:protein-glutamine glutaminase activity"/>
    <property type="evidence" value="ECO:0007669"/>
    <property type="project" value="UniProtKB-UniRule"/>
</dbReference>
<dbReference type="InterPro" id="IPR005659">
    <property type="entry name" value="Chemorcpt_Glu_NH3ase_CheD"/>
</dbReference>
<organism evidence="5 6">
    <name type="scientific">Natrarchaeobius chitinivorans</name>
    <dbReference type="NCBI Taxonomy" id="1679083"/>
    <lineage>
        <taxon>Archaea</taxon>
        <taxon>Methanobacteriati</taxon>
        <taxon>Methanobacteriota</taxon>
        <taxon>Stenosarchaea group</taxon>
        <taxon>Halobacteria</taxon>
        <taxon>Halobacteriales</taxon>
        <taxon>Natrialbaceae</taxon>
        <taxon>Natrarchaeobius</taxon>
    </lineage>
</organism>
<dbReference type="Gene3D" id="3.30.1330.200">
    <property type="match status" value="1"/>
</dbReference>
<dbReference type="InterPro" id="IPR011324">
    <property type="entry name" value="Cytotoxic_necrot_fac-like_cat"/>
</dbReference>
<name>A0A3N6MDF8_NATCH</name>
<evidence type="ECO:0000256" key="3">
    <source>
        <dbReference type="HAMAP-Rule" id="MF_01440"/>
    </source>
</evidence>
<dbReference type="EC" id="3.5.1.44" evidence="3"/>
<dbReference type="GO" id="GO:0006935">
    <property type="term" value="P:chemotaxis"/>
    <property type="evidence" value="ECO:0007669"/>
    <property type="project" value="UniProtKB-UniRule"/>
</dbReference>
<evidence type="ECO:0000313" key="5">
    <source>
        <dbReference type="EMBL" id="RQG93591.1"/>
    </source>
</evidence>
<dbReference type="CDD" id="cd16352">
    <property type="entry name" value="CheD"/>
    <property type="match status" value="1"/>
</dbReference>
<dbReference type="Proteomes" id="UP000282323">
    <property type="component" value="Unassembled WGS sequence"/>
</dbReference>
<comment type="function">
    <text evidence="3">Probably deamidates glutamine residues to glutamate on methyl-accepting chemotaxis receptors (MCPs), playing an important role in chemotaxis.</text>
</comment>
<accession>A0A3N6MDF8</accession>
<comment type="caution">
    <text evidence="5">The sequence shown here is derived from an EMBL/GenBank/DDBJ whole genome shotgun (WGS) entry which is preliminary data.</text>
</comment>
<feature type="region of interest" description="Disordered" evidence="4">
    <location>
        <begin position="1"/>
        <end position="44"/>
    </location>
</feature>
<evidence type="ECO:0000313" key="6">
    <source>
        <dbReference type="Proteomes" id="UP000282323"/>
    </source>
</evidence>
<dbReference type="Pfam" id="PF03975">
    <property type="entry name" value="CheD"/>
    <property type="match status" value="1"/>
</dbReference>
<protein>
    <recommendedName>
        <fullName evidence="3">Probable chemoreceptor glutamine deamidase CheD</fullName>
        <ecNumber evidence="3">3.5.1.44</ecNumber>
    </recommendedName>
</protein>
<dbReference type="PANTHER" id="PTHR35147:SF1">
    <property type="entry name" value="CHEMORECEPTOR GLUTAMINE DEAMIDASE CHED-RELATED"/>
    <property type="match status" value="1"/>
</dbReference>
<dbReference type="InterPro" id="IPR038592">
    <property type="entry name" value="CheD-like_sf"/>
</dbReference>
<evidence type="ECO:0000256" key="4">
    <source>
        <dbReference type="SAM" id="MobiDB-lite"/>
    </source>
</evidence>
<sequence>MGRPDDERDPSDDDDGPVYASNADDSARPLSAVTDGTSSDVPYGAGRSREALLVGIADFEVTDDATLLKTSGLGSCIGVAVHDETAGVSGLLHFMLPAAADAHSRRHPDAKFADTGISAMLSAFREIGGDPARSWAKSAGAATMVDFPGTNRSIGERNIDAVTRELEAAGVRIAATDFGGQCGRSIEFDPVTGTLTVSRADGSERML</sequence>
<dbReference type="AlphaFoldDB" id="A0A3N6MDF8"/>
<proteinExistence type="inferred from homology"/>
<feature type="compositionally biased region" description="Acidic residues" evidence="4">
    <location>
        <begin position="7"/>
        <end position="16"/>
    </location>
</feature>
<dbReference type="PANTHER" id="PTHR35147">
    <property type="entry name" value="CHEMORECEPTOR GLUTAMINE DEAMIDASE CHED-RELATED"/>
    <property type="match status" value="1"/>
</dbReference>
<keyword evidence="1 3" id="KW-0145">Chemotaxis</keyword>
<dbReference type="HAMAP" id="MF_01440">
    <property type="entry name" value="CheD"/>
    <property type="match status" value="1"/>
</dbReference>
<dbReference type="RefSeq" id="WP_124196368.1">
    <property type="nucleotide sequence ID" value="NZ_REGA01000013.1"/>
</dbReference>
<comment type="similarity">
    <text evidence="3">Belongs to the CheD family.</text>
</comment>
<dbReference type="SUPFAM" id="SSF64438">
    <property type="entry name" value="CNF1/YfiH-like putative cysteine hydrolases"/>
    <property type="match status" value="1"/>
</dbReference>
<gene>
    <name evidence="3" type="primary">cheD</name>
    <name evidence="5" type="ORF">EA473_14790</name>
</gene>
<reference evidence="5 6" key="1">
    <citation type="submission" date="2018-10" db="EMBL/GenBank/DDBJ databases">
        <title>Natrarchaeobius chitinivorans gen. nov., sp. nov., and Natrarchaeobius haloalkaliphilus sp. nov., alkaliphilic, chitin-utilizing haloarchaea from hypersaline alkaline lakes.</title>
        <authorList>
            <person name="Sorokin D.Y."/>
            <person name="Elcheninov A.G."/>
            <person name="Kostrikina N.A."/>
            <person name="Bale N.J."/>
            <person name="Sinninghe Damste J.S."/>
            <person name="Khijniak T.V."/>
            <person name="Kublanov I.V."/>
            <person name="Toshchakov S.V."/>
        </authorList>
    </citation>
    <scope>NUCLEOTIDE SEQUENCE [LARGE SCALE GENOMIC DNA]</scope>
    <source>
        <strain evidence="5 6">AArcht4T</strain>
    </source>
</reference>
<dbReference type="EMBL" id="REGA01000013">
    <property type="protein sequence ID" value="RQG93591.1"/>
    <property type="molecule type" value="Genomic_DNA"/>
</dbReference>
<evidence type="ECO:0000256" key="2">
    <source>
        <dbReference type="ARBA" id="ARBA00022801"/>
    </source>
</evidence>
<comment type="catalytic activity">
    <reaction evidence="3">
        <text>L-glutaminyl-[protein] + H2O = L-glutamyl-[protein] + NH4(+)</text>
        <dbReference type="Rhea" id="RHEA:16441"/>
        <dbReference type="Rhea" id="RHEA-COMP:10207"/>
        <dbReference type="Rhea" id="RHEA-COMP:10208"/>
        <dbReference type="ChEBI" id="CHEBI:15377"/>
        <dbReference type="ChEBI" id="CHEBI:28938"/>
        <dbReference type="ChEBI" id="CHEBI:29973"/>
        <dbReference type="ChEBI" id="CHEBI:30011"/>
        <dbReference type="EC" id="3.5.1.44"/>
    </reaction>
</comment>
<dbReference type="OrthoDB" id="10499at2157"/>
<evidence type="ECO:0000256" key="1">
    <source>
        <dbReference type="ARBA" id="ARBA00022500"/>
    </source>
</evidence>
<keyword evidence="6" id="KW-1185">Reference proteome</keyword>
<keyword evidence="2 3" id="KW-0378">Hydrolase</keyword>